<evidence type="ECO:0000313" key="16">
    <source>
        <dbReference type="RefSeq" id="XP_022740619.1"/>
    </source>
</evidence>
<comment type="similarity">
    <text evidence="11">Belongs to the RING-type zinc finger family. ATL subfamily.</text>
</comment>
<evidence type="ECO:0000259" key="14">
    <source>
        <dbReference type="PROSITE" id="PS50089"/>
    </source>
</evidence>
<dbReference type="GO" id="GO:0016567">
    <property type="term" value="P:protein ubiquitination"/>
    <property type="evidence" value="ECO:0007669"/>
    <property type="project" value="UniProtKB-UniPathway"/>
</dbReference>
<keyword evidence="8" id="KW-0862">Zinc</keyword>
<evidence type="ECO:0000256" key="5">
    <source>
        <dbReference type="ARBA" id="ARBA00022692"/>
    </source>
</evidence>
<gene>
    <name evidence="16" type="primary">LOC111292476</name>
</gene>
<sequence>MSTSSTTTQFSQDLLENFHPRKFLLHSSLYPTEAPAISPAQETSYVINNNFDANIIIVLSVLICSVISSLGLFCIIRCAVRCSSLVAAASGANLSAKLANAGVQQKALKAFPIVKYTTELKLPGLDTACVICLSEFASGERLRILPKCNHGFHTRCIDKWLSSHSSCPTCRHCLTETDQKTVNSSQADSLEQSLRVQEST</sequence>
<keyword evidence="6" id="KW-0479">Metal-binding</keyword>
<keyword evidence="15" id="KW-1185">Reference proteome</keyword>
<keyword evidence="7" id="KW-0833">Ubl conjugation pathway</keyword>
<dbReference type="EC" id="2.3.2.27" evidence="3"/>
<dbReference type="AlphaFoldDB" id="A0A6P5YJB0"/>
<keyword evidence="5 13" id="KW-0812">Transmembrane</keyword>
<evidence type="ECO:0000256" key="7">
    <source>
        <dbReference type="ARBA" id="ARBA00022786"/>
    </source>
</evidence>
<dbReference type="Gene3D" id="3.30.40.10">
    <property type="entry name" value="Zinc/RING finger domain, C3HC4 (zinc finger)"/>
    <property type="match status" value="1"/>
</dbReference>
<evidence type="ECO:0000256" key="2">
    <source>
        <dbReference type="ARBA" id="ARBA00004167"/>
    </source>
</evidence>
<dbReference type="InterPro" id="IPR044602">
    <property type="entry name" value="ATL10/ATL72-79-like"/>
</dbReference>
<evidence type="ECO:0000256" key="4">
    <source>
        <dbReference type="ARBA" id="ARBA00022679"/>
    </source>
</evidence>
<evidence type="ECO:0000256" key="3">
    <source>
        <dbReference type="ARBA" id="ARBA00012483"/>
    </source>
</evidence>
<dbReference type="PANTHER" id="PTHR46905">
    <property type="entry name" value="RING-H2 FINGER PROTEIN ATL78"/>
    <property type="match status" value="1"/>
</dbReference>
<organism evidence="15 16">
    <name type="scientific">Durio zibethinus</name>
    <name type="common">Durian</name>
    <dbReference type="NCBI Taxonomy" id="66656"/>
    <lineage>
        <taxon>Eukaryota</taxon>
        <taxon>Viridiplantae</taxon>
        <taxon>Streptophyta</taxon>
        <taxon>Embryophyta</taxon>
        <taxon>Tracheophyta</taxon>
        <taxon>Spermatophyta</taxon>
        <taxon>Magnoliopsida</taxon>
        <taxon>eudicotyledons</taxon>
        <taxon>Gunneridae</taxon>
        <taxon>Pentapetalae</taxon>
        <taxon>rosids</taxon>
        <taxon>malvids</taxon>
        <taxon>Malvales</taxon>
        <taxon>Malvaceae</taxon>
        <taxon>Helicteroideae</taxon>
        <taxon>Durio</taxon>
    </lineage>
</organism>
<keyword evidence="12" id="KW-0863">Zinc-finger</keyword>
<accession>A0A6P5YJB0</accession>
<dbReference type="OrthoDB" id="8062037at2759"/>
<comment type="subcellular location">
    <subcellularLocation>
        <location evidence="2">Membrane</location>
        <topology evidence="2">Single-pass membrane protein</topology>
    </subcellularLocation>
</comment>
<feature type="domain" description="RING-type" evidence="14">
    <location>
        <begin position="129"/>
        <end position="171"/>
    </location>
</feature>
<keyword evidence="9 13" id="KW-1133">Transmembrane helix</keyword>
<dbReference type="GO" id="GO:0061630">
    <property type="term" value="F:ubiquitin protein ligase activity"/>
    <property type="evidence" value="ECO:0007669"/>
    <property type="project" value="UniProtKB-EC"/>
</dbReference>
<protein>
    <recommendedName>
        <fullName evidence="3">RING-type E3 ubiquitin transferase</fullName>
        <ecNumber evidence="3">2.3.2.27</ecNumber>
    </recommendedName>
</protein>
<keyword evidence="4" id="KW-0808">Transferase</keyword>
<name>A0A6P5YJB0_DURZI</name>
<dbReference type="InterPro" id="IPR013083">
    <property type="entry name" value="Znf_RING/FYVE/PHD"/>
</dbReference>
<evidence type="ECO:0000256" key="10">
    <source>
        <dbReference type="ARBA" id="ARBA00023136"/>
    </source>
</evidence>
<evidence type="ECO:0000256" key="12">
    <source>
        <dbReference type="PROSITE-ProRule" id="PRU00175"/>
    </source>
</evidence>
<dbReference type="FunFam" id="3.30.40.10:FF:000632">
    <property type="entry name" value="RING-H2 finger protein ATL73"/>
    <property type="match status" value="1"/>
</dbReference>
<feature type="transmembrane region" description="Helical" evidence="13">
    <location>
        <begin position="55"/>
        <end position="76"/>
    </location>
</feature>
<dbReference type="PANTHER" id="PTHR46905:SF5">
    <property type="entry name" value="RING-TYPE E3 UBIQUITIN TRANSFERASE"/>
    <property type="match status" value="1"/>
</dbReference>
<reference evidence="16" key="1">
    <citation type="submission" date="2025-08" db="UniProtKB">
        <authorList>
            <consortium name="RefSeq"/>
        </authorList>
    </citation>
    <scope>IDENTIFICATION</scope>
    <source>
        <tissue evidence="16">Fruit stalk</tissue>
    </source>
</reference>
<evidence type="ECO:0000313" key="15">
    <source>
        <dbReference type="Proteomes" id="UP000515121"/>
    </source>
</evidence>
<dbReference type="Pfam" id="PF13639">
    <property type="entry name" value="zf-RING_2"/>
    <property type="match status" value="1"/>
</dbReference>
<dbReference type="SMART" id="SM00184">
    <property type="entry name" value="RING"/>
    <property type="match status" value="1"/>
</dbReference>
<proteinExistence type="inferred from homology"/>
<keyword evidence="10 13" id="KW-0472">Membrane</keyword>
<dbReference type="RefSeq" id="XP_022740619.1">
    <property type="nucleotide sequence ID" value="XM_022884884.1"/>
</dbReference>
<dbReference type="UniPathway" id="UPA00143"/>
<dbReference type="GeneID" id="111292476"/>
<dbReference type="PROSITE" id="PS50089">
    <property type="entry name" value="ZF_RING_2"/>
    <property type="match status" value="1"/>
</dbReference>
<evidence type="ECO:0000256" key="9">
    <source>
        <dbReference type="ARBA" id="ARBA00022989"/>
    </source>
</evidence>
<dbReference type="KEGG" id="dzi:111292476"/>
<dbReference type="GO" id="GO:0008270">
    <property type="term" value="F:zinc ion binding"/>
    <property type="evidence" value="ECO:0007669"/>
    <property type="project" value="UniProtKB-KW"/>
</dbReference>
<evidence type="ECO:0000256" key="6">
    <source>
        <dbReference type="ARBA" id="ARBA00022723"/>
    </source>
</evidence>
<comment type="catalytic activity">
    <reaction evidence="1">
        <text>S-ubiquitinyl-[E2 ubiquitin-conjugating enzyme]-L-cysteine + [acceptor protein]-L-lysine = [E2 ubiquitin-conjugating enzyme]-L-cysteine + N(6)-ubiquitinyl-[acceptor protein]-L-lysine.</text>
        <dbReference type="EC" id="2.3.2.27"/>
    </reaction>
</comment>
<evidence type="ECO:0000256" key="1">
    <source>
        <dbReference type="ARBA" id="ARBA00000900"/>
    </source>
</evidence>
<dbReference type="InterPro" id="IPR001841">
    <property type="entry name" value="Znf_RING"/>
</dbReference>
<dbReference type="CDD" id="cd16461">
    <property type="entry name" value="RING-H2_EL5-like"/>
    <property type="match status" value="1"/>
</dbReference>
<evidence type="ECO:0000256" key="11">
    <source>
        <dbReference type="ARBA" id="ARBA00024209"/>
    </source>
</evidence>
<evidence type="ECO:0000256" key="8">
    <source>
        <dbReference type="ARBA" id="ARBA00022833"/>
    </source>
</evidence>
<evidence type="ECO:0000256" key="13">
    <source>
        <dbReference type="SAM" id="Phobius"/>
    </source>
</evidence>
<dbReference type="Proteomes" id="UP000515121">
    <property type="component" value="Unplaced"/>
</dbReference>
<dbReference type="SUPFAM" id="SSF57850">
    <property type="entry name" value="RING/U-box"/>
    <property type="match status" value="1"/>
</dbReference>
<dbReference type="GO" id="GO:0016020">
    <property type="term" value="C:membrane"/>
    <property type="evidence" value="ECO:0007669"/>
    <property type="project" value="UniProtKB-SubCell"/>
</dbReference>